<reference evidence="2 3" key="1">
    <citation type="journal article" date="2019" name="Mol. Biol. Evol.">
        <title>Blast fungal genomes show frequent chromosomal changes, gene gains and losses, and effector gene turnover.</title>
        <authorList>
            <person name="Gomez Luciano L.B."/>
            <person name="Jason Tsai I."/>
            <person name="Chuma I."/>
            <person name="Tosa Y."/>
            <person name="Chen Y.H."/>
            <person name="Li J.Y."/>
            <person name="Li M.Y."/>
            <person name="Jade Lu M.Y."/>
            <person name="Nakayashiki H."/>
            <person name="Li W.H."/>
        </authorList>
    </citation>
    <scope>NUCLEOTIDE SEQUENCE [LARGE SCALE GENOMIC DNA]</scope>
    <source>
        <strain evidence="2">MZ5-1-6</strain>
    </source>
</reference>
<dbReference type="PANTHER" id="PTHR43591:SF14">
    <property type="entry name" value="METHYLTRANSFERASE"/>
    <property type="match status" value="1"/>
</dbReference>
<dbReference type="Gene3D" id="3.40.50.150">
    <property type="entry name" value="Vaccinia Virus protein VP39"/>
    <property type="match status" value="1"/>
</dbReference>
<sequence>MGDFPLTMNSVMPSNDIKYGEENHASLSDADATADSFREVQKENGRTYHSFRAGSYPFPNDDAENERLKFQYEIITEVLGRNYFAPFTKDTPPTRVLDIGTGPGQWAIEISDEFPEAEVIGTDLSPIQPNEVPENCYFYVDDSSEEWDFGFDFSYIHTRLTFGCFSDMRTQVIDQALRNLKPGGWLECQELDPVVACDDGTMPADYSPKQLTLALEAASRIAKRQFTCAPLIRGWLEEAGFVDVQQKVFKLPVNGWDASSPRASELGKMWFDNLSSGLGAVCTALLHRHANKQVEEIEVSLVDVRRQLRSQNIHAYHSLYVVWGRKPFEGEMASS</sequence>
<dbReference type="InterPro" id="IPR029063">
    <property type="entry name" value="SAM-dependent_MTases_sf"/>
</dbReference>
<dbReference type="Proteomes" id="UP000294847">
    <property type="component" value="Chromosome 2"/>
</dbReference>
<dbReference type="EMBL" id="CP034205">
    <property type="protein sequence ID" value="QBZ57364.1"/>
    <property type="molecule type" value="Genomic_DNA"/>
</dbReference>
<name>A0A4P7NAZ4_PYROR</name>
<protein>
    <recommendedName>
        <fullName evidence="4">Methyltransferase</fullName>
    </recommendedName>
</protein>
<dbReference type="CDD" id="cd02440">
    <property type="entry name" value="AdoMet_MTases"/>
    <property type="match status" value="1"/>
</dbReference>
<dbReference type="GO" id="GO:0008168">
    <property type="term" value="F:methyltransferase activity"/>
    <property type="evidence" value="ECO:0007669"/>
    <property type="project" value="TreeGrafter"/>
</dbReference>
<gene>
    <name evidence="2" type="ORF">PoMZ_02288</name>
</gene>
<dbReference type="Pfam" id="PF13489">
    <property type="entry name" value="Methyltransf_23"/>
    <property type="match status" value="1"/>
</dbReference>
<dbReference type="AlphaFoldDB" id="A0A4P7NAZ4"/>
<evidence type="ECO:0000256" key="1">
    <source>
        <dbReference type="ARBA" id="ARBA00038158"/>
    </source>
</evidence>
<comment type="similarity">
    <text evidence="1">Belongs to the methyltransferase superfamily. LaeA methyltransferase family.</text>
</comment>
<evidence type="ECO:0008006" key="4">
    <source>
        <dbReference type="Google" id="ProtNLM"/>
    </source>
</evidence>
<organism evidence="2 3">
    <name type="scientific">Pyricularia oryzae</name>
    <name type="common">Rice blast fungus</name>
    <name type="synonym">Magnaporthe oryzae</name>
    <dbReference type="NCBI Taxonomy" id="318829"/>
    <lineage>
        <taxon>Eukaryota</taxon>
        <taxon>Fungi</taxon>
        <taxon>Dikarya</taxon>
        <taxon>Ascomycota</taxon>
        <taxon>Pezizomycotina</taxon>
        <taxon>Sordariomycetes</taxon>
        <taxon>Sordariomycetidae</taxon>
        <taxon>Magnaporthales</taxon>
        <taxon>Pyriculariaceae</taxon>
        <taxon>Pyricularia</taxon>
    </lineage>
</organism>
<evidence type="ECO:0000313" key="3">
    <source>
        <dbReference type="Proteomes" id="UP000294847"/>
    </source>
</evidence>
<proteinExistence type="inferred from homology"/>
<dbReference type="PANTHER" id="PTHR43591">
    <property type="entry name" value="METHYLTRANSFERASE"/>
    <property type="match status" value="1"/>
</dbReference>
<evidence type="ECO:0000313" key="2">
    <source>
        <dbReference type="EMBL" id="QBZ57364.1"/>
    </source>
</evidence>
<dbReference type="SUPFAM" id="SSF53335">
    <property type="entry name" value="S-adenosyl-L-methionine-dependent methyltransferases"/>
    <property type="match status" value="1"/>
</dbReference>
<accession>A0A4P7NAZ4</accession>